<sequence length="220" mass="25656">MFKTQYLITLLLFSFNFGEAQSSMPSNFIPEGYVESETYFGDLNNDKIDDCILVIKETDTSAIVTNRFGNKVDRNRRGIIVLFKYKNGYQLASKNSSCFYSENEDGGNYYPPELWLEIKNGTLQIHFGHGRYGFWYYTFRFQNSGFELIGYNAVTSRGPITLREFSINFLTKQKLIKQNTNEDLEGQAESFEETWHTIEIEKLIKLSDINDFEELDLSQY</sequence>
<reference evidence="1 2" key="1">
    <citation type="submission" date="2018-03" db="EMBL/GenBank/DDBJ databases">
        <title>Mesoflavibacter sp. HG37 and Mesoflavibacter sp. HG96 sp.nov., two marine bacteria isolated from seawater of Western Pacific Ocean.</title>
        <authorList>
            <person name="Cheng H."/>
            <person name="Wu Y.-H."/>
            <person name="Guo L.-L."/>
            <person name="Xu X.-W."/>
        </authorList>
    </citation>
    <scope>NUCLEOTIDE SEQUENCE [LARGE SCALE GENOMIC DNA]</scope>
    <source>
        <strain evidence="1 2">KCTC 32269</strain>
    </source>
</reference>
<proteinExistence type="predicted"/>
<dbReference type="OrthoDB" id="86940at2"/>
<dbReference type="EMBL" id="PXOQ01000015">
    <property type="protein sequence ID" value="PSG86274.1"/>
    <property type="molecule type" value="Genomic_DNA"/>
</dbReference>
<keyword evidence="2" id="KW-1185">Reference proteome</keyword>
<evidence type="ECO:0000313" key="1">
    <source>
        <dbReference type="EMBL" id="PSG86274.1"/>
    </source>
</evidence>
<organism evidence="1 2">
    <name type="scientific">Aurantibacter aestuarii</name>
    <dbReference type="NCBI Taxonomy" id="1266046"/>
    <lineage>
        <taxon>Bacteria</taxon>
        <taxon>Pseudomonadati</taxon>
        <taxon>Bacteroidota</taxon>
        <taxon>Flavobacteriia</taxon>
        <taxon>Flavobacteriales</taxon>
        <taxon>Flavobacteriaceae</taxon>
        <taxon>Aurantibacter</taxon>
    </lineage>
</organism>
<name>A0A2T1N4T2_9FLAO</name>
<accession>A0A2T1N4T2</accession>
<dbReference type="AlphaFoldDB" id="A0A2T1N4T2"/>
<dbReference type="Proteomes" id="UP000238426">
    <property type="component" value="Unassembled WGS sequence"/>
</dbReference>
<protein>
    <submittedName>
        <fullName evidence="1">Uncharacterized protein</fullName>
    </submittedName>
</protein>
<evidence type="ECO:0000313" key="2">
    <source>
        <dbReference type="Proteomes" id="UP000238426"/>
    </source>
</evidence>
<dbReference type="RefSeq" id="WP_106464012.1">
    <property type="nucleotide sequence ID" value="NZ_PXOQ01000015.1"/>
</dbReference>
<gene>
    <name evidence="1" type="ORF">C7H52_11290</name>
</gene>
<comment type="caution">
    <text evidence="1">The sequence shown here is derived from an EMBL/GenBank/DDBJ whole genome shotgun (WGS) entry which is preliminary data.</text>
</comment>